<dbReference type="AlphaFoldDB" id="A0AA39KZ53"/>
<evidence type="ECO:0000313" key="2">
    <source>
        <dbReference type="Proteomes" id="UP001168972"/>
    </source>
</evidence>
<reference evidence="1" key="1">
    <citation type="journal article" date="2023" name="bioRxiv">
        <title>Scaffold-level genome assemblies of two parasitoid biocontrol wasps reveal the parthenogenesis mechanism and an associated novel virus.</title>
        <authorList>
            <person name="Inwood S."/>
            <person name="Skelly J."/>
            <person name="Guhlin J."/>
            <person name="Harrop T."/>
            <person name="Goldson S."/>
            <person name="Dearden P."/>
        </authorList>
    </citation>
    <scope>NUCLEOTIDE SEQUENCE</scope>
    <source>
        <strain evidence="1">Lincoln</strain>
        <tissue evidence="1">Whole body</tissue>
    </source>
</reference>
<organism evidence="1 2">
    <name type="scientific">Microctonus hyperodae</name>
    <name type="common">Parasitoid wasp</name>
    <dbReference type="NCBI Taxonomy" id="165561"/>
    <lineage>
        <taxon>Eukaryota</taxon>
        <taxon>Metazoa</taxon>
        <taxon>Ecdysozoa</taxon>
        <taxon>Arthropoda</taxon>
        <taxon>Hexapoda</taxon>
        <taxon>Insecta</taxon>
        <taxon>Pterygota</taxon>
        <taxon>Neoptera</taxon>
        <taxon>Endopterygota</taxon>
        <taxon>Hymenoptera</taxon>
        <taxon>Apocrita</taxon>
        <taxon>Ichneumonoidea</taxon>
        <taxon>Braconidae</taxon>
        <taxon>Euphorinae</taxon>
        <taxon>Microctonus</taxon>
    </lineage>
</organism>
<protein>
    <submittedName>
        <fullName evidence="1">Uncharacterized protein</fullName>
    </submittedName>
</protein>
<sequence length="357" mass="41046">MISKNEVTDQNDKTCVKIISEKRQSLDKSVKKVRTEVTNYFEEIINCIKIREKQLLRQIEVVHNQQLSIAQSNCEFFCSVPPITINFDTECNNLKQLIDKLGKIDLSDNTTIVSKNAEPYQVEEYEDADHDHISFDKSIQVIGKDNDDIIKLFDLSNPDKKLIHLTNVSVTPINISFPSSSSNSSFDTNLEHMTNKLYLDSSVQEETIIKTQNNNCSPMCSLLKNVCSQLTKRELQILNVANNSNISHLCSGEFNMNDNSSNEINNEVKTFFSDKVKMISNDNTYLNTTNFANFNKNIDCSSHIEKQNNKQHPNQIQQWLQQILVETETEPSIQDNEQFAEISKSHYHRNFEFSLET</sequence>
<comment type="caution">
    <text evidence="1">The sequence shown here is derived from an EMBL/GenBank/DDBJ whole genome shotgun (WGS) entry which is preliminary data.</text>
</comment>
<keyword evidence="2" id="KW-1185">Reference proteome</keyword>
<name>A0AA39KZ53_MICHY</name>
<evidence type="ECO:0000313" key="1">
    <source>
        <dbReference type="EMBL" id="KAK0179258.1"/>
    </source>
</evidence>
<accession>A0AA39KZ53</accession>
<dbReference type="Proteomes" id="UP001168972">
    <property type="component" value="Unassembled WGS sequence"/>
</dbReference>
<gene>
    <name evidence="1" type="ORF">PV327_008062</name>
</gene>
<dbReference type="EMBL" id="JAQQBR010000004">
    <property type="protein sequence ID" value="KAK0179258.1"/>
    <property type="molecule type" value="Genomic_DNA"/>
</dbReference>
<proteinExistence type="predicted"/>
<reference evidence="1" key="2">
    <citation type="submission" date="2023-03" db="EMBL/GenBank/DDBJ databases">
        <authorList>
            <person name="Inwood S.N."/>
            <person name="Skelly J.G."/>
            <person name="Guhlin J."/>
            <person name="Harrop T.W.R."/>
            <person name="Goldson S.G."/>
            <person name="Dearden P.K."/>
        </authorList>
    </citation>
    <scope>NUCLEOTIDE SEQUENCE</scope>
    <source>
        <strain evidence="1">Lincoln</strain>
        <tissue evidence="1">Whole body</tissue>
    </source>
</reference>